<dbReference type="CDD" id="cd06259">
    <property type="entry name" value="YdcF-like"/>
    <property type="match status" value="1"/>
</dbReference>
<dbReference type="RefSeq" id="WP_193678532.1">
    <property type="nucleotide sequence ID" value="NZ_JADDIV010000006.1"/>
</dbReference>
<dbReference type="InterPro" id="IPR051599">
    <property type="entry name" value="Cell_Envelope_Assoc"/>
</dbReference>
<gene>
    <name evidence="2" type="ORF">IM787_20230</name>
</gene>
<name>A0ABR9S8S8_9BURK</name>
<feature type="domain" description="DUF218" evidence="1">
    <location>
        <begin position="55"/>
        <end position="198"/>
    </location>
</feature>
<evidence type="ECO:0000313" key="2">
    <source>
        <dbReference type="EMBL" id="MBE7369903.1"/>
    </source>
</evidence>
<proteinExistence type="predicted"/>
<dbReference type="Proteomes" id="UP000806285">
    <property type="component" value="Unassembled WGS sequence"/>
</dbReference>
<protein>
    <submittedName>
        <fullName evidence="2">YdcF family protein</fullName>
    </submittedName>
</protein>
<keyword evidence="3" id="KW-1185">Reference proteome</keyword>
<organism evidence="2 3">
    <name type="scientific">Ramlibacter pallidus</name>
    <dbReference type="NCBI Taxonomy" id="2780087"/>
    <lineage>
        <taxon>Bacteria</taxon>
        <taxon>Pseudomonadati</taxon>
        <taxon>Pseudomonadota</taxon>
        <taxon>Betaproteobacteria</taxon>
        <taxon>Burkholderiales</taxon>
        <taxon>Comamonadaceae</taxon>
        <taxon>Ramlibacter</taxon>
    </lineage>
</organism>
<comment type="caution">
    <text evidence="2">The sequence shown here is derived from an EMBL/GenBank/DDBJ whole genome shotgun (WGS) entry which is preliminary data.</text>
</comment>
<dbReference type="Pfam" id="PF02698">
    <property type="entry name" value="DUF218"/>
    <property type="match status" value="1"/>
</dbReference>
<sequence length="225" mass="23669">MRTGWRIGIAVLVLVTIASAGVLVSATRAGAALLLSALEQASAPVEPGRLAGQVDAIVVVGGRTARVHHAARLHLATGLPVLLSGKGTGDSGFRAESEKMEDILLRQYGVGPRWVETESVNTHQNAVYSWCLVAGMGVRRIALVTDPYHMPRARAEFAAAGFEVVPAPVPGGTDPGGRPPFRWSLEAFRPGKAGWQAARRPLLEWGGAMRAALAGTVPFRAPSCP</sequence>
<dbReference type="InterPro" id="IPR014729">
    <property type="entry name" value="Rossmann-like_a/b/a_fold"/>
</dbReference>
<dbReference type="PANTHER" id="PTHR30336:SF20">
    <property type="entry name" value="DUF218 DOMAIN-CONTAINING PROTEIN"/>
    <property type="match status" value="1"/>
</dbReference>
<reference evidence="2 3" key="1">
    <citation type="submission" date="2020-10" db="EMBL/GenBank/DDBJ databases">
        <title>Ramlibacter sp. HM2 16S ribosomal RNA gene Genome sequencing and assembly.</title>
        <authorList>
            <person name="Kang M."/>
        </authorList>
    </citation>
    <scope>NUCLEOTIDE SEQUENCE [LARGE SCALE GENOMIC DNA]</scope>
    <source>
        <strain evidence="2 3">HM2</strain>
    </source>
</reference>
<accession>A0ABR9S8S8</accession>
<dbReference type="Gene3D" id="3.40.50.620">
    <property type="entry name" value="HUPs"/>
    <property type="match status" value="1"/>
</dbReference>
<dbReference type="InterPro" id="IPR003848">
    <property type="entry name" value="DUF218"/>
</dbReference>
<dbReference type="EMBL" id="JADDIV010000006">
    <property type="protein sequence ID" value="MBE7369903.1"/>
    <property type="molecule type" value="Genomic_DNA"/>
</dbReference>
<evidence type="ECO:0000313" key="3">
    <source>
        <dbReference type="Proteomes" id="UP000806285"/>
    </source>
</evidence>
<dbReference type="PANTHER" id="PTHR30336">
    <property type="entry name" value="INNER MEMBRANE PROTEIN, PROBABLE PERMEASE"/>
    <property type="match status" value="1"/>
</dbReference>
<evidence type="ECO:0000259" key="1">
    <source>
        <dbReference type="Pfam" id="PF02698"/>
    </source>
</evidence>